<evidence type="ECO:0000256" key="2">
    <source>
        <dbReference type="ARBA" id="ARBA00022490"/>
    </source>
</evidence>
<proteinExistence type="predicted"/>
<comment type="subcellular location">
    <subcellularLocation>
        <location evidence="1">Cytoplasm</location>
    </subcellularLocation>
</comment>
<dbReference type="InterPro" id="IPR033621">
    <property type="entry name" value="TIFA"/>
</dbReference>
<organism evidence="4 5">
    <name type="scientific">Aquarana catesbeiana</name>
    <name type="common">American bullfrog</name>
    <name type="synonym">Rana catesbeiana</name>
    <dbReference type="NCBI Taxonomy" id="8400"/>
    <lineage>
        <taxon>Eukaryota</taxon>
        <taxon>Metazoa</taxon>
        <taxon>Chordata</taxon>
        <taxon>Craniata</taxon>
        <taxon>Vertebrata</taxon>
        <taxon>Euteleostomi</taxon>
        <taxon>Amphibia</taxon>
        <taxon>Batrachia</taxon>
        <taxon>Anura</taxon>
        <taxon>Neobatrachia</taxon>
        <taxon>Ranoidea</taxon>
        <taxon>Ranidae</taxon>
        <taxon>Aquarana</taxon>
    </lineage>
</organism>
<reference evidence="5" key="1">
    <citation type="journal article" date="2017" name="Nat. Commun.">
        <title>The North American bullfrog draft genome provides insight into hormonal regulation of long noncoding RNA.</title>
        <authorList>
            <person name="Hammond S.A."/>
            <person name="Warren R.L."/>
            <person name="Vandervalk B.P."/>
            <person name="Kucuk E."/>
            <person name="Khan H."/>
            <person name="Gibb E.A."/>
            <person name="Pandoh P."/>
            <person name="Kirk H."/>
            <person name="Zhao Y."/>
            <person name="Jones M."/>
            <person name="Mungall A.J."/>
            <person name="Coope R."/>
            <person name="Pleasance S."/>
            <person name="Moore R.A."/>
            <person name="Holt R.A."/>
            <person name="Round J.M."/>
            <person name="Ohora S."/>
            <person name="Walle B.V."/>
            <person name="Veldhoen N."/>
            <person name="Helbing C.C."/>
            <person name="Birol I."/>
        </authorList>
    </citation>
    <scope>NUCLEOTIDE SEQUENCE [LARGE SCALE GENOMIC DNA]</scope>
</reference>
<dbReference type="PANTHER" id="PTHR31266">
    <property type="entry name" value="TRAF-INTERACTING PROTEIN WITH FHA DOMAIN-CONTAINING PROTEIN A FAMILY MEMBER"/>
    <property type="match status" value="1"/>
</dbReference>
<dbReference type="GO" id="GO:0005737">
    <property type="term" value="C:cytoplasm"/>
    <property type="evidence" value="ECO:0007669"/>
    <property type="project" value="UniProtKB-SubCell"/>
</dbReference>
<accession>A0A2G9RKN5</accession>
<gene>
    <name evidence="4" type="ORF">AB205_0007250</name>
</gene>
<dbReference type="InterPro" id="IPR000253">
    <property type="entry name" value="FHA_dom"/>
</dbReference>
<dbReference type="OrthoDB" id="9893545at2759"/>
<feature type="domain" description="FHA" evidence="3">
    <location>
        <begin position="87"/>
        <end position="157"/>
    </location>
</feature>
<dbReference type="Proteomes" id="UP000228934">
    <property type="component" value="Unassembled WGS sequence"/>
</dbReference>
<evidence type="ECO:0000256" key="1">
    <source>
        <dbReference type="ARBA" id="ARBA00004496"/>
    </source>
</evidence>
<evidence type="ECO:0000259" key="3">
    <source>
        <dbReference type="Pfam" id="PF00498"/>
    </source>
</evidence>
<name>A0A2G9RKN5_AQUCT</name>
<keyword evidence="2" id="KW-0963">Cytoplasm</keyword>
<dbReference type="AlphaFoldDB" id="A0A2G9RKN5"/>
<keyword evidence="5" id="KW-1185">Reference proteome</keyword>
<dbReference type="Pfam" id="PF00498">
    <property type="entry name" value="FHA"/>
    <property type="match status" value="1"/>
</dbReference>
<evidence type="ECO:0000313" key="5">
    <source>
        <dbReference type="Proteomes" id="UP000228934"/>
    </source>
</evidence>
<protein>
    <recommendedName>
        <fullName evidence="3">FHA domain-containing protein</fullName>
    </recommendedName>
</protein>
<dbReference type="PANTHER" id="PTHR31266:SF2">
    <property type="entry name" value="TRAF-INTERACTING PROTEIN WITH FHA DOMAIN-CONTAINING PROTEIN A"/>
    <property type="match status" value="1"/>
</dbReference>
<dbReference type="EMBL" id="KV940175">
    <property type="protein sequence ID" value="PIO28414.1"/>
    <property type="molecule type" value="Genomic_DNA"/>
</dbReference>
<feature type="non-terminal residue" evidence="4">
    <location>
        <position position="1"/>
    </location>
</feature>
<sequence>NFAGTLKIGSRKLCTNDQIIVRSFQNRYFFIRFEMAGAVVANDVDTEQTLTCLHLKMYHPLLQHDPRIFSALNLGRKEELRAEDAAIFGRDVCKFKLLNTKVSRLQFEFNFFKPLNSSKMAFEIKNLSKKAKLCVDGLELSYLNKVDLPPKFIIRFGDFQILAETEEGESEEKYNICCEVSRYSLVQDVSAPMVGISETGVLNGPTSLHAHICCNSPPPVEVDENDI</sequence>
<evidence type="ECO:0000313" key="4">
    <source>
        <dbReference type="EMBL" id="PIO28414.1"/>
    </source>
</evidence>
<dbReference type="GO" id="GO:0043123">
    <property type="term" value="P:positive regulation of canonical NF-kappaB signal transduction"/>
    <property type="evidence" value="ECO:0007669"/>
    <property type="project" value="InterPro"/>
</dbReference>